<accession>A0AAD9P371</accession>
<reference evidence="2" key="1">
    <citation type="journal article" date="2023" name="Mol. Biol. Evol.">
        <title>Third-Generation Sequencing Reveals the Adaptive Role of the Epigenome in Three Deep-Sea Polychaetes.</title>
        <authorList>
            <person name="Perez M."/>
            <person name="Aroh O."/>
            <person name="Sun Y."/>
            <person name="Lan Y."/>
            <person name="Juniper S.K."/>
            <person name="Young C.R."/>
            <person name="Angers B."/>
            <person name="Qian P.Y."/>
        </authorList>
    </citation>
    <scope>NUCLEOTIDE SEQUENCE</scope>
    <source>
        <strain evidence="2">R07B-5</strain>
    </source>
</reference>
<evidence type="ECO:0000313" key="2">
    <source>
        <dbReference type="EMBL" id="KAK2187196.1"/>
    </source>
</evidence>
<proteinExistence type="predicted"/>
<feature type="region of interest" description="Disordered" evidence="1">
    <location>
        <begin position="214"/>
        <end position="252"/>
    </location>
</feature>
<sequence>MKGRKEVRVDVTKLKPIARMMTGRKVTGKKGTIEKAAGGKVSNQGDAKRRSYSEAVIEGALRTERLFMGDSILRKTDRTLSKGEDVVVCLPGASVANLLGHVQGGSILVQGFPTNCAALRTRAVTHRVKAAVHRRTWSVFVYIKLGTEVSEVQGTDSFMLGTDVSSSVMPALLPEPPPQSEPDKCNNIVTDPEDRRKEEQYITKARQQCGYPKWTISKIKEKQQNQRRKTKDKNKEKSRNQSHKLMNPLEIEDSAVAQPDGYGVTQMDDSAVAQTDNYGVAQMADSAVAQTDNYGVAQIDDSADSHKADYGVAQMDDSAVAQKDGYGVAQTD</sequence>
<dbReference type="AlphaFoldDB" id="A0AAD9P371"/>
<feature type="region of interest" description="Disordered" evidence="1">
    <location>
        <begin position="171"/>
        <end position="199"/>
    </location>
</feature>
<gene>
    <name evidence="2" type="ORF">NP493_176g03058</name>
</gene>
<protein>
    <submittedName>
        <fullName evidence="2">Uncharacterized protein</fullName>
    </submittedName>
</protein>
<organism evidence="2 3">
    <name type="scientific">Ridgeia piscesae</name>
    <name type="common">Tubeworm</name>
    <dbReference type="NCBI Taxonomy" id="27915"/>
    <lineage>
        <taxon>Eukaryota</taxon>
        <taxon>Metazoa</taxon>
        <taxon>Spiralia</taxon>
        <taxon>Lophotrochozoa</taxon>
        <taxon>Annelida</taxon>
        <taxon>Polychaeta</taxon>
        <taxon>Sedentaria</taxon>
        <taxon>Canalipalpata</taxon>
        <taxon>Sabellida</taxon>
        <taxon>Siboglinidae</taxon>
        <taxon>Ridgeia</taxon>
    </lineage>
</organism>
<keyword evidence="3" id="KW-1185">Reference proteome</keyword>
<dbReference type="EMBL" id="JAODUO010000175">
    <property type="protein sequence ID" value="KAK2187196.1"/>
    <property type="molecule type" value="Genomic_DNA"/>
</dbReference>
<name>A0AAD9P371_RIDPI</name>
<comment type="caution">
    <text evidence="2">The sequence shown here is derived from an EMBL/GenBank/DDBJ whole genome shotgun (WGS) entry which is preliminary data.</text>
</comment>
<evidence type="ECO:0000313" key="3">
    <source>
        <dbReference type="Proteomes" id="UP001209878"/>
    </source>
</evidence>
<evidence type="ECO:0000256" key="1">
    <source>
        <dbReference type="SAM" id="MobiDB-lite"/>
    </source>
</evidence>
<dbReference type="Proteomes" id="UP001209878">
    <property type="component" value="Unassembled WGS sequence"/>
</dbReference>